<keyword evidence="7 10" id="KW-0808">Transferase</keyword>
<dbReference type="UniPathway" id="UPA00061">
    <property type="reaction ID" value="UER00516"/>
</dbReference>
<dbReference type="Pfam" id="PF02277">
    <property type="entry name" value="DBI_PRT"/>
    <property type="match status" value="1"/>
</dbReference>
<evidence type="ECO:0000256" key="6">
    <source>
        <dbReference type="ARBA" id="ARBA00022676"/>
    </source>
</evidence>
<dbReference type="HAMAP" id="MF_00230">
    <property type="entry name" value="CobT"/>
    <property type="match status" value="1"/>
</dbReference>
<evidence type="ECO:0000256" key="8">
    <source>
        <dbReference type="ARBA" id="ARBA00030686"/>
    </source>
</evidence>
<dbReference type="CDD" id="cd02439">
    <property type="entry name" value="DMB-PRT_CobT"/>
    <property type="match status" value="1"/>
</dbReference>
<dbReference type="RefSeq" id="WP_042685901.1">
    <property type="nucleotide sequence ID" value="NZ_DUIH01000009.1"/>
</dbReference>
<dbReference type="GO" id="GO:0008939">
    <property type="term" value="F:nicotinate-nucleotide-dimethylbenzimidazole phosphoribosyltransferase activity"/>
    <property type="evidence" value="ECO:0007669"/>
    <property type="project" value="UniProtKB-EC"/>
</dbReference>
<dbReference type="GO" id="GO:0009236">
    <property type="term" value="P:cobalamin biosynthetic process"/>
    <property type="evidence" value="ECO:0007669"/>
    <property type="project" value="UniProtKB-KW"/>
</dbReference>
<evidence type="ECO:0000256" key="3">
    <source>
        <dbReference type="ARBA" id="ARBA00011991"/>
    </source>
</evidence>
<dbReference type="EC" id="2.4.2.21" evidence="3"/>
<evidence type="ECO:0000256" key="5">
    <source>
        <dbReference type="ARBA" id="ARBA00022573"/>
    </source>
</evidence>
<comment type="similarity">
    <text evidence="2">Belongs to the CobT family.</text>
</comment>
<reference evidence="10" key="1">
    <citation type="journal article" date="2020" name="bioRxiv">
        <title>A rank-normalized archaeal taxonomy based on genome phylogeny resolves widespread incomplete and uneven classifications.</title>
        <authorList>
            <person name="Rinke C."/>
            <person name="Chuvochina M."/>
            <person name="Mussig A.J."/>
            <person name="Chaumeil P.-A."/>
            <person name="Waite D.W."/>
            <person name="Whitman W.B."/>
            <person name="Parks D.H."/>
            <person name="Hugenholtz P."/>
        </authorList>
    </citation>
    <scope>NUCLEOTIDE SEQUENCE</scope>
    <source>
        <strain evidence="10">UBA12518</strain>
    </source>
</reference>
<dbReference type="EMBL" id="DUIH01000009">
    <property type="protein sequence ID" value="HIH69394.1"/>
    <property type="molecule type" value="Genomic_DNA"/>
</dbReference>
<sequence length="352" mass="37375">MGKLERTIERIEPLDEDAMQQARERQEELTKPAGSLGILEDISIQIAGITKDPTPTIDRKYIITMAGDHGIVESGIGIFPQEVTMQMVYNFLSGGAAINVLARHVGADIVVVDMGVKGELEPHPKLIIKKIGHGTNNMEKGPAMTREQAIASIEAGIDVFEQVYANGCNIVGTGDMGIGNTSPSSAMTAVFTGLPIEKVTGRGTGIDDERLARKIEVLKRAIARNKPDPNDPIDVLQKVGGFEIGGICGVILGACARRVPVVSDGFISGAGALLAYELCPTIRDYLIAAHRSVEPGHTAILQKMGVTPILDFGMRLGEGTGAALGIGIAEASVRVLREMRTFAEAGVAEKQE</sequence>
<dbReference type="FunFam" id="3.40.50.10210:FF:000001">
    <property type="entry name" value="Nicotinate-nucleotide--dimethylbenzimidazole phosphoribosyltransferase"/>
    <property type="match status" value="1"/>
</dbReference>
<dbReference type="AlphaFoldDB" id="A0A832VZA5"/>
<protein>
    <recommendedName>
        <fullName evidence="4">Nicotinate-nucleotide--dimethylbenzimidazole phosphoribosyltransferase</fullName>
        <ecNumber evidence="3">2.4.2.21</ecNumber>
    </recommendedName>
    <alternativeName>
        <fullName evidence="8">N(1)-alpha-phosphoribosyltransferase</fullName>
    </alternativeName>
</protein>
<dbReference type="NCBIfam" id="TIGR03160">
    <property type="entry name" value="cobT_DBIPRT"/>
    <property type="match status" value="1"/>
</dbReference>
<comment type="pathway">
    <text evidence="1">Nucleoside biosynthesis; alpha-ribazole biosynthesis; alpha-ribazole from 5,6-dimethylbenzimidazole: step 1/2.</text>
</comment>
<proteinExistence type="inferred from homology"/>
<dbReference type="NCBIfam" id="NF000996">
    <property type="entry name" value="PRK00105.1"/>
    <property type="match status" value="1"/>
</dbReference>
<dbReference type="InterPro" id="IPR003200">
    <property type="entry name" value="Nict_dMeBzImd_PRibTrfase"/>
</dbReference>
<dbReference type="PANTHER" id="PTHR43463:SF1">
    <property type="entry name" value="NICOTINATE-NUCLEOTIDE--DIMETHYLBENZIMIDAZOLE PHOSPHORIBOSYLTRANSFERASE"/>
    <property type="match status" value="1"/>
</dbReference>
<accession>A0A832VZA5</accession>
<dbReference type="InterPro" id="IPR036087">
    <property type="entry name" value="Nict_dMeBzImd_PRibTrfase_sf"/>
</dbReference>
<evidence type="ECO:0000256" key="1">
    <source>
        <dbReference type="ARBA" id="ARBA00005049"/>
    </source>
</evidence>
<dbReference type="SUPFAM" id="SSF52733">
    <property type="entry name" value="Nicotinate mononucleotide:5,6-dimethylbenzimidazole phosphoribosyltransferase (CobT)"/>
    <property type="match status" value="1"/>
</dbReference>
<comment type="catalytic activity">
    <reaction evidence="9">
        <text>5,6-dimethylbenzimidazole + nicotinate beta-D-ribonucleotide = alpha-ribazole 5'-phosphate + nicotinate + H(+)</text>
        <dbReference type="Rhea" id="RHEA:11196"/>
        <dbReference type="ChEBI" id="CHEBI:15378"/>
        <dbReference type="ChEBI" id="CHEBI:15890"/>
        <dbReference type="ChEBI" id="CHEBI:32544"/>
        <dbReference type="ChEBI" id="CHEBI:57502"/>
        <dbReference type="ChEBI" id="CHEBI:57918"/>
        <dbReference type="EC" id="2.4.2.21"/>
    </reaction>
</comment>
<evidence type="ECO:0000256" key="2">
    <source>
        <dbReference type="ARBA" id="ARBA00007110"/>
    </source>
</evidence>
<evidence type="ECO:0000313" key="10">
    <source>
        <dbReference type="EMBL" id="HIH69394.1"/>
    </source>
</evidence>
<keyword evidence="5" id="KW-0169">Cobalamin biosynthesis</keyword>
<name>A0A832VZA5_9EURY</name>
<comment type="caution">
    <text evidence="10">The sequence shown here is derived from an EMBL/GenBank/DDBJ whole genome shotgun (WGS) entry which is preliminary data.</text>
</comment>
<evidence type="ECO:0000256" key="4">
    <source>
        <dbReference type="ARBA" id="ARBA00015486"/>
    </source>
</evidence>
<evidence type="ECO:0000256" key="7">
    <source>
        <dbReference type="ARBA" id="ARBA00022679"/>
    </source>
</evidence>
<dbReference type="InterPro" id="IPR023195">
    <property type="entry name" value="Nict_dMeBzImd_PRibTrfase_N"/>
</dbReference>
<dbReference type="Proteomes" id="UP000600363">
    <property type="component" value="Unassembled WGS sequence"/>
</dbReference>
<gene>
    <name evidence="10" type="primary">cobT</name>
    <name evidence="10" type="ORF">HA299_02050</name>
</gene>
<dbReference type="InterPro" id="IPR017846">
    <property type="entry name" value="Nict_dMeBzImd_PRibTrfase_bact"/>
</dbReference>
<organism evidence="10 11">
    <name type="scientific">Methermicoccus shengliensis</name>
    <dbReference type="NCBI Taxonomy" id="660064"/>
    <lineage>
        <taxon>Archaea</taxon>
        <taxon>Methanobacteriati</taxon>
        <taxon>Methanobacteriota</taxon>
        <taxon>Stenosarchaea group</taxon>
        <taxon>Methanomicrobia</taxon>
        <taxon>Methanosarcinales</taxon>
        <taxon>Methermicoccaceae</taxon>
        <taxon>Methermicoccus</taxon>
    </lineage>
</organism>
<evidence type="ECO:0000256" key="9">
    <source>
        <dbReference type="ARBA" id="ARBA00047340"/>
    </source>
</evidence>
<dbReference type="Gene3D" id="3.40.50.10210">
    <property type="match status" value="1"/>
</dbReference>
<evidence type="ECO:0000313" key="11">
    <source>
        <dbReference type="Proteomes" id="UP000600363"/>
    </source>
</evidence>
<dbReference type="Gene3D" id="1.10.1610.10">
    <property type="match status" value="1"/>
</dbReference>
<keyword evidence="6 10" id="KW-0328">Glycosyltransferase</keyword>
<dbReference type="PANTHER" id="PTHR43463">
    <property type="entry name" value="NICOTINATE-NUCLEOTIDE--DIMETHYLBENZIMIDAZOLE PHOSPHORIBOSYLTRANSFERASE"/>
    <property type="match status" value="1"/>
</dbReference>